<dbReference type="InterPro" id="IPR027474">
    <property type="entry name" value="L-asparaginase_N"/>
</dbReference>
<dbReference type="PIRSF" id="PIRSF001220">
    <property type="entry name" value="L-ASNase_gatD"/>
    <property type="match status" value="1"/>
</dbReference>
<accession>A0ABT8S8Z8</accession>
<dbReference type="SUPFAM" id="SSF53774">
    <property type="entry name" value="Glutaminase/Asparaginase"/>
    <property type="match status" value="1"/>
</dbReference>
<dbReference type="PROSITE" id="PS51732">
    <property type="entry name" value="ASN_GLN_ASE_3"/>
    <property type="match status" value="1"/>
</dbReference>
<keyword evidence="8" id="KW-1185">Reference proteome</keyword>
<dbReference type="PROSITE" id="PS00917">
    <property type="entry name" value="ASN_GLN_ASE_2"/>
    <property type="match status" value="1"/>
</dbReference>
<dbReference type="Pfam" id="PF17763">
    <property type="entry name" value="Asparaginase_C"/>
    <property type="match status" value="1"/>
</dbReference>
<feature type="active site" evidence="4">
    <location>
        <position position="99"/>
    </location>
</feature>
<dbReference type="InterPro" id="IPR006034">
    <property type="entry name" value="Asparaginase/glutaminase-like"/>
</dbReference>
<dbReference type="InterPro" id="IPR036152">
    <property type="entry name" value="Asp/glu_Ase-like_sf"/>
</dbReference>
<dbReference type="Pfam" id="PF00710">
    <property type="entry name" value="Asparaginase"/>
    <property type="match status" value="1"/>
</dbReference>
<dbReference type="RefSeq" id="WP_301812181.1">
    <property type="nucleotide sequence ID" value="NZ_JAUJZH010000014.1"/>
</dbReference>
<feature type="domain" description="Asparaginase/glutaminase C-terminal" evidence="6">
    <location>
        <begin position="223"/>
        <end position="322"/>
    </location>
</feature>
<dbReference type="EMBL" id="JAUKVY010000014">
    <property type="protein sequence ID" value="MDO1534487.1"/>
    <property type="molecule type" value="Genomic_DNA"/>
</dbReference>
<dbReference type="PROSITE" id="PS00144">
    <property type="entry name" value="ASN_GLN_ASE_1"/>
    <property type="match status" value="1"/>
</dbReference>
<evidence type="ECO:0000259" key="6">
    <source>
        <dbReference type="Pfam" id="PF17763"/>
    </source>
</evidence>
<dbReference type="CDD" id="cd08964">
    <property type="entry name" value="L-asparaginase_II"/>
    <property type="match status" value="1"/>
</dbReference>
<comment type="similarity">
    <text evidence="1">Belongs to the asparaginase 1 family.</text>
</comment>
<feature type="active site" evidence="3">
    <location>
        <position position="20"/>
    </location>
</feature>
<comment type="caution">
    <text evidence="7">The sequence shown here is derived from an EMBL/GenBank/DDBJ whole genome shotgun (WGS) entry which is preliminary data.</text>
</comment>
<dbReference type="PANTHER" id="PTHR11707:SF28">
    <property type="entry name" value="60 KDA LYSOPHOSPHOLIPASE"/>
    <property type="match status" value="1"/>
</dbReference>
<evidence type="ECO:0000256" key="1">
    <source>
        <dbReference type="ARBA" id="ARBA00010518"/>
    </source>
</evidence>
<dbReference type="PANTHER" id="PTHR11707">
    <property type="entry name" value="L-ASPARAGINASE"/>
    <property type="match status" value="1"/>
</dbReference>
<gene>
    <name evidence="7" type="ORF">Q2T77_19535</name>
</gene>
<evidence type="ECO:0000313" key="8">
    <source>
        <dbReference type="Proteomes" id="UP001169027"/>
    </source>
</evidence>
<dbReference type="Gene3D" id="3.40.50.40">
    <property type="match status" value="1"/>
</dbReference>
<evidence type="ECO:0000256" key="3">
    <source>
        <dbReference type="PROSITE-ProRule" id="PRU10099"/>
    </source>
</evidence>
<evidence type="ECO:0000256" key="4">
    <source>
        <dbReference type="PROSITE-ProRule" id="PRU10100"/>
    </source>
</evidence>
<organism evidence="7 8">
    <name type="scientific">Variovorax ginsengisoli</name>
    <dbReference type="NCBI Taxonomy" id="363844"/>
    <lineage>
        <taxon>Bacteria</taxon>
        <taxon>Pseudomonadati</taxon>
        <taxon>Pseudomonadota</taxon>
        <taxon>Betaproteobacteria</taxon>
        <taxon>Burkholderiales</taxon>
        <taxon>Comamonadaceae</taxon>
        <taxon>Variovorax</taxon>
    </lineage>
</organism>
<dbReference type="InterPro" id="IPR040919">
    <property type="entry name" value="Asparaginase_C"/>
</dbReference>
<dbReference type="PIRSF" id="PIRSF500176">
    <property type="entry name" value="L_ASNase"/>
    <property type="match status" value="1"/>
</dbReference>
<protein>
    <submittedName>
        <fullName evidence="7">Asparaginase</fullName>
    </submittedName>
</protein>
<sequence length="329" mass="34249">MDHISEKSARRVVVLGTGGTISGRAGAANDNIGYTAGEVGVADLLHGIDAPAGIALAAEQVAQVDSKDMSFAIWRTLAQRCAHWLAQPDVAGLVITHGTDTLEETAFFLQSVLAPSKPVVLTCAMRPASALAPDGPQNLRDGIAVAAALEARGVVVVCAGTVHSAVEVQKVHTYRLDAFDSGDAGPLAYVEEGAVRQLRDWPQADPAARSSFDRIAAATAWPRVEILLSHAEAHGSLVEMLLEERRRGGAEPVQGIVLAATGNGTVHQALEAAALRAQAEGVSVLRATRCAEGRILPKPGQRLRDAGALTPVKARIALMLELLADASAG</sequence>
<name>A0ABT8S8Z8_9BURK</name>
<dbReference type="InterPro" id="IPR004550">
    <property type="entry name" value="AsnASE_II"/>
</dbReference>
<dbReference type="Gene3D" id="3.40.50.1170">
    <property type="entry name" value="L-asparaginase, N-terminal domain"/>
    <property type="match status" value="1"/>
</dbReference>
<dbReference type="PRINTS" id="PR00139">
    <property type="entry name" value="ASNGLNASE"/>
</dbReference>
<dbReference type="SMART" id="SM00870">
    <property type="entry name" value="Asparaginase"/>
    <property type="match status" value="1"/>
</dbReference>
<evidence type="ECO:0000259" key="5">
    <source>
        <dbReference type="Pfam" id="PF00710"/>
    </source>
</evidence>
<evidence type="ECO:0000256" key="2">
    <source>
        <dbReference type="ARBA" id="ARBA00022801"/>
    </source>
</evidence>
<dbReference type="InterPro" id="IPR037152">
    <property type="entry name" value="L-asparaginase_N_sf"/>
</dbReference>
<dbReference type="SFLD" id="SFLDS00057">
    <property type="entry name" value="Glutaminase/Asparaginase"/>
    <property type="match status" value="1"/>
</dbReference>
<dbReference type="InterPro" id="IPR027475">
    <property type="entry name" value="Asparaginase/glutaminase_AS2"/>
</dbReference>
<dbReference type="InterPro" id="IPR027473">
    <property type="entry name" value="L-asparaginase_C"/>
</dbReference>
<proteinExistence type="inferred from homology"/>
<reference evidence="7" key="1">
    <citation type="submission" date="2023-06" db="EMBL/GenBank/DDBJ databases">
        <authorList>
            <person name="Jiang Y."/>
            <person name="Liu Q."/>
        </authorList>
    </citation>
    <scope>NUCLEOTIDE SEQUENCE</scope>
    <source>
        <strain evidence="7">CGMCC 1.12090</strain>
    </source>
</reference>
<dbReference type="InterPro" id="IPR020827">
    <property type="entry name" value="Asparaginase/glutaminase_AS1"/>
</dbReference>
<dbReference type="Proteomes" id="UP001169027">
    <property type="component" value="Unassembled WGS sequence"/>
</dbReference>
<evidence type="ECO:0000313" key="7">
    <source>
        <dbReference type="EMBL" id="MDO1534487.1"/>
    </source>
</evidence>
<feature type="domain" description="L-asparaginase N-terminal" evidence="5">
    <location>
        <begin position="11"/>
        <end position="199"/>
    </location>
</feature>
<keyword evidence="2" id="KW-0378">Hydrolase</keyword>